<evidence type="ECO:0000256" key="4">
    <source>
        <dbReference type="ARBA" id="ARBA00020397"/>
    </source>
</evidence>
<dbReference type="InterPro" id="IPR045864">
    <property type="entry name" value="aa-tRNA-synth_II/BPL/LPL"/>
</dbReference>
<dbReference type="PANTHER" id="PTHR11476">
    <property type="entry name" value="HISTIDYL-TRNA SYNTHETASE"/>
    <property type="match status" value="1"/>
</dbReference>
<evidence type="ECO:0000259" key="10">
    <source>
        <dbReference type="Pfam" id="PF13393"/>
    </source>
</evidence>
<dbReference type="Pfam" id="PF13393">
    <property type="entry name" value="tRNA-synt_His"/>
    <property type="match status" value="1"/>
</dbReference>
<comment type="subunit">
    <text evidence="8">Heteromultimer composed of HisG and HisZ subunits.</text>
</comment>
<evidence type="ECO:0000256" key="1">
    <source>
        <dbReference type="ARBA" id="ARBA00004496"/>
    </source>
</evidence>
<keyword evidence="8" id="KW-0028">Amino-acid biosynthesis</keyword>
<dbReference type="GO" id="GO:0005737">
    <property type="term" value="C:cytoplasm"/>
    <property type="evidence" value="ECO:0007669"/>
    <property type="project" value="UniProtKB-SubCell"/>
</dbReference>
<keyword evidence="5 8" id="KW-0963">Cytoplasm</keyword>
<dbReference type="NCBIfam" id="NF009086">
    <property type="entry name" value="PRK12421.1"/>
    <property type="match status" value="1"/>
</dbReference>
<evidence type="ECO:0000256" key="9">
    <source>
        <dbReference type="PIRSR" id="PIRSR001549-1"/>
    </source>
</evidence>
<dbReference type="NCBIfam" id="NF008935">
    <property type="entry name" value="PRK12292.1-1"/>
    <property type="match status" value="1"/>
</dbReference>
<accession>A0A1I4QIJ8</accession>
<comment type="pathway">
    <text evidence="2 8">Amino-acid biosynthesis; L-histidine biosynthesis; L-histidine from 5-phospho-alpha-D-ribose 1-diphosphate: step 1/9.</text>
</comment>
<dbReference type="InterPro" id="IPR004517">
    <property type="entry name" value="HisZ"/>
</dbReference>
<feature type="binding site" evidence="9">
    <location>
        <position position="126"/>
    </location>
    <ligand>
        <name>L-histidine</name>
        <dbReference type="ChEBI" id="CHEBI:57595"/>
    </ligand>
</feature>
<dbReference type="HAMAP" id="MF_00125">
    <property type="entry name" value="HisZ"/>
    <property type="match status" value="1"/>
</dbReference>
<dbReference type="InterPro" id="IPR004516">
    <property type="entry name" value="HisRS/HisZ"/>
</dbReference>
<dbReference type="Proteomes" id="UP000198519">
    <property type="component" value="Unassembled WGS sequence"/>
</dbReference>
<reference evidence="12" key="1">
    <citation type="submission" date="2016-10" db="EMBL/GenBank/DDBJ databases">
        <authorList>
            <person name="Varghese N."/>
            <person name="Submissions S."/>
        </authorList>
    </citation>
    <scope>NUCLEOTIDE SEQUENCE [LARGE SCALE GENOMIC DNA]</scope>
    <source>
        <strain evidence="12">CGMCC 1.7061</strain>
    </source>
</reference>
<comment type="miscellaneous">
    <text evidence="8">This function is generally fulfilled by the C-terminal part of HisG, which is missing in some bacteria such as this one.</text>
</comment>
<evidence type="ECO:0000313" key="12">
    <source>
        <dbReference type="Proteomes" id="UP000198519"/>
    </source>
</evidence>
<protein>
    <recommendedName>
        <fullName evidence="4 8">ATP phosphoribosyltransferase regulatory subunit</fullName>
    </recommendedName>
</protein>
<evidence type="ECO:0000313" key="11">
    <source>
        <dbReference type="EMBL" id="SFM39857.1"/>
    </source>
</evidence>
<dbReference type="GO" id="GO:0000105">
    <property type="term" value="P:L-histidine biosynthetic process"/>
    <property type="evidence" value="ECO:0007669"/>
    <property type="project" value="UniProtKB-UniRule"/>
</dbReference>
<keyword evidence="6 8" id="KW-0368">Histidine biosynthesis</keyword>
<organism evidence="11 12">
    <name type="scientific">Marinobacter zhejiangensis</name>
    <dbReference type="NCBI Taxonomy" id="488535"/>
    <lineage>
        <taxon>Bacteria</taxon>
        <taxon>Pseudomonadati</taxon>
        <taxon>Pseudomonadota</taxon>
        <taxon>Gammaproteobacteria</taxon>
        <taxon>Pseudomonadales</taxon>
        <taxon>Marinobacteraceae</taxon>
        <taxon>Marinobacter</taxon>
    </lineage>
</organism>
<dbReference type="InterPro" id="IPR041715">
    <property type="entry name" value="HisRS-like_core"/>
</dbReference>
<dbReference type="AlphaFoldDB" id="A0A1I4QIJ8"/>
<dbReference type="OrthoDB" id="9769617at2"/>
<dbReference type="SUPFAM" id="SSF55681">
    <property type="entry name" value="Class II aaRS and biotin synthetases"/>
    <property type="match status" value="1"/>
</dbReference>
<dbReference type="Gene3D" id="3.30.930.10">
    <property type="entry name" value="Bira Bifunctional Protein, Domain 2"/>
    <property type="match status" value="1"/>
</dbReference>
<dbReference type="STRING" id="488535.SAMN04487963_2410"/>
<evidence type="ECO:0000256" key="6">
    <source>
        <dbReference type="ARBA" id="ARBA00023102"/>
    </source>
</evidence>
<dbReference type="UniPathway" id="UPA00031">
    <property type="reaction ID" value="UER00006"/>
</dbReference>
<comment type="function">
    <text evidence="7 8">Required for the first step of histidine biosynthesis. May allow the feedback regulation of ATP phosphoribosyltransferase activity by histidine.</text>
</comment>
<comment type="similarity">
    <text evidence="3 8">Belongs to the class-II aminoacyl-tRNA synthetase family. HisZ subfamily.</text>
</comment>
<feature type="binding site" evidence="9">
    <location>
        <position position="130"/>
    </location>
    <ligand>
        <name>L-histidine</name>
        <dbReference type="ChEBI" id="CHEBI:57595"/>
    </ligand>
</feature>
<feature type="domain" description="Class II Histidinyl-tRNA synthetase (HisRS)-like catalytic core" evidence="10">
    <location>
        <begin position="12"/>
        <end position="322"/>
    </location>
</feature>
<evidence type="ECO:0000256" key="3">
    <source>
        <dbReference type="ARBA" id="ARBA00005539"/>
    </source>
</evidence>
<evidence type="ECO:0000256" key="7">
    <source>
        <dbReference type="ARBA" id="ARBA00025246"/>
    </source>
</evidence>
<dbReference type="PANTHER" id="PTHR11476:SF7">
    <property type="entry name" value="HISTIDINE--TRNA LIGASE"/>
    <property type="match status" value="1"/>
</dbReference>
<dbReference type="RefSeq" id="WP_092022842.1">
    <property type="nucleotide sequence ID" value="NZ_FOUE01000003.1"/>
</dbReference>
<keyword evidence="12" id="KW-1185">Reference proteome</keyword>
<dbReference type="PIRSF" id="PIRSF001549">
    <property type="entry name" value="His-tRNA_synth"/>
    <property type="match status" value="1"/>
</dbReference>
<dbReference type="GO" id="GO:0016757">
    <property type="term" value="F:glycosyltransferase activity"/>
    <property type="evidence" value="ECO:0007669"/>
    <property type="project" value="UniProtKB-KW"/>
</dbReference>
<comment type="subcellular location">
    <subcellularLocation>
        <location evidence="1 8">Cytoplasm</location>
    </subcellularLocation>
</comment>
<dbReference type="NCBIfam" id="TIGR00443">
    <property type="entry name" value="hisZ_biosyn_reg"/>
    <property type="match status" value="1"/>
</dbReference>
<keyword evidence="11" id="KW-0328">Glycosyltransferase</keyword>
<keyword evidence="11" id="KW-0808">Transferase</keyword>
<evidence type="ECO:0000256" key="8">
    <source>
        <dbReference type="HAMAP-Rule" id="MF_00125"/>
    </source>
</evidence>
<evidence type="ECO:0000256" key="5">
    <source>
        <dbReference type="ARBA" id="ARBA00022490"/>
    </source>
</evidence>
<proteinExistence type="inferred from homology"/>
<gene>
    <name evidence="8" type="primary">hisZ</name>
    <name evidence="11" type="ORF">SAMN04487963_2410</name>
</gene>
<dbReference type="CDD" id="cd00773">
    <property type="entry name" value="HisRS-like_core"/>
    <property type="match status" value="1"/>
</dbReference>
<dbReference type="EMBL" id="FOUE01000003">
    <property type="protein sequence ID" value="SFM39857.1"/>
    <property type="molecule type" value="Genomic_DNA"/>
</dbReference>
<feature type="binding site" evidence="9">
    <location>
        <position position="272"/>
    </location>
    <ligand>
        <name>L-histidine</name>
        <dbReference type="ChEBI" id="CHEBI:57595"/>
    </ligand>
</feature>
<feature type="binding site" evidence="9">
    <location>
        <begin position="83"/>
        <end position="85"/>
    </location>
    <ligand>
        <name>L-histidine</name>
        <dbReference type="ChEBI" id="CHEBI:57595"/>
    </ligand>
</feature>
<evidence type="ECO:0000256" key="2">
    <source>
        <dbReference type="ARBA" id="ARBA00004667"/>
    </source>
</evidence>
<name>A0A1I4QIJ8_9GAMM</name>
<sequence>MTVSDRWLLPDGVEDILPPLAGRIESLRRDVMDTCQRWGYQLVIPPLIEYLESLFTGTGHDLELQTFKLTDQLTGRMMGVRADMTPQAARIDAHTLRQDGVTRLCYAGHVLNTRPQHMLTGRTPIQAGCELFGSQSESADLEVISLMLETLRVAGLPRVHLDLAHVAIYQSLIAEAGFDAETEATIFDAMQRKSVPELNELLGDCPTDSAGGQLRGLVAVSGGVDALAQAREILKDASETVTRALDQLARVADMLSRDFPEVGLGFDFCELRGYNYHTGLVFAAYAPGHGDAVAKGGRYDAIGGDFGRARPATGFSLDVRALVALGERATHRVGAIWAPVSDDPALAGVVAGLRLTETVVQALPEEAEVDPAIRGCDRALVKRDGQWVVEPLS</sequence>